<keyword evidence="3 9" id="KW-0808">Transferase</keyword>
<dbReference type="Gene3D" id="3.40.50.12160">
    <property type="entry name" value="Methylthiotransferase, N-terminal domain"/>
    <property type="match status" value="1"/>
</dbReference>
<dbReference type="SMART" id="SM00729">
    <property type="entry name" value="Elp3"/>
    <property type="match status" value="1"/>
</dbReference>
<evidence type="ECO:0000259" key="11">
    <source>
        <dbReference type="PROSITE" id="PS51449"/>
    </source>
</evidence>
<dbReference type="InterPro" id="IPR023404">
    <property type="entry name" value="rSAM_horseshoe"/>
</dbReference>
<evidence type="ECO:0000256" key="8">
    <source>
        <dbReference type="ARBA" id="ARBA00033765"/>
    </source>
</evidence>
<feature type="binding site" evidence="9">
    <location>
        <position position="84"/>
    </location>
    <ligand>
        <name>[4Fe-4S] cluster</name>
        <dbReference type="ChEBI" id="CHEBI:49883"/>
        <label>1</label>
    </ligand>
</feature>
<comment type="subunit">
    <text evidence="9">Monomer.</text>
</comment>
<dbReference type="NCBIfam" id="TIGR01574">
    <property type="entry name" value="miaB-methiolase"/>
    <property type="match status" value="1"/>
</dbReference>
<dbReference type="Pfam" id="PF00919">
    <property type="entry name" value="UPF0004"/>
    <property type="match status" value="1"/>
</dbReference>
<proteinExistence type="inferred from homology"/>
<comment type="subcellular location">
    <subcellularLocation>
        <location evidence="9">Cytoplasm</location>
    </subcellularLocation>
</comment>
<feature type="binding site" evidence="9">
    <location>
        <position position="201"/>
    </location>
    <ligand>
        <name>[4Fe-4S] cluster</name>
        <dbReference type="ChEBI" id="CHEBI:49883"/>
        <label>2</label>
        <note>4Fe-4S-S-AdoMet</note>
    </ligand>
</feature>
<gene>
    <name evidence="9" type="primary">miaB</name>
    <name evidence="13" type="ORF">JOC73_000630</name>
</gene>
<dbReference type="PANTHER" id="PTHR43020">
    <property type="entry name" value="CDK5 REGULATORY SUBUNIT-ASSOCIATED PROTEIN 1"/>
    <property type="match status" value="1"/>
</dbReference>
<dbReference type="Proteomes" id="UP001314796">
    <property type="component" value="Unassembled WGS sequence"/>
</dbReference>
<comment type="similarity">
    <text evidence="9">Belongs to the methylthiotransferase family. MiaB subfamily.</text>
</comment>
<keyword evidence="6 9" id="KW-0408">Iron</keyword>
<dbReference type="EMBL" id="JAFBEE010000002">
    <property type="protein sequence ID" value="MBM7614121.1"/>
    <property type="molecule type" value="Genomic_DNA"/>
</dbReference>
<dbReference type="InterPro" id="IPR058240">
    <property type="entry name" value="rSAM_sf"/>
</dbReference>
<evidence type="ECO:0000256" key="3">
    <source>
        <dbReference type="ARBA" id="ARBA00022679"/>
    </source>
</evidence>
<dbReference type="EC" id="2.8.4.3" evidence="8 9"/>
<comment type="catalytic activity">
    <reaction evidence="9">
        <text>N(6)-dimethylallyladenosine(37) in tRNA + (sulfur carrier)-SH + AH2 + 2 S-adenosyl-L-methionine = 2-methylsulfanyl-N(6)-dimethylallyladenosine(37) in tRNA + (sulfur carrier)-H + 5'-deoxyadenosine + L-methionine + A + S-adenosyl-L-homocysteine + 2 H(+)</text>
        <dbReference type="Rhea" id="RHEA:37067"/>
        <dbReference type="Rhea" id="RHEA-COMP:10375"/>
        <dbReference type="Rhea" id="RHEA-COMP:10376"/>
        <dbReference type="Rhea" id="RHEA-COMP:14737"/>
        <dbReference type="Rhea" id="RHEA-COMP:14739"/>
        <dbReference type="ChEBI" id="CHEBI:13193"/>
        <dbReference type="ChEBI" id="CHEBI:15378"/>
        <dbReference type="ChEBI" id="CHEBI:17319"/>
        <dbReference type="ChEBI" id="CHEBI:17499"/>
        <dbReference type="ChEBI" id="CHEBI:29917"/>
        <dbReference type="ChEBI" id="CHEBI:57844"/>
        <dbReference type="ChEBI" id="CHEBI:57856"/>
        <dbReference type="ChEBI" id="CHEBI:59789"/>
        <dbReference type="ChEBI" id="CHEBI:64428"/>
        <dbReference type="ChEBI" id="CHEBI:74415"/>
        <dbReference type="ChEBI" id="CHEBI:74417"/>
        <dbReference type="EC" id="2.8.4.3"/>
    </reaction>
</comment>
<comment type="caution">
    <text evidence="13">The sequence shown here is derived from an EMBL/GenBank/DDBJ whole genome shotgun (WGS) entry which is preliminary data.</text>
</comment>
<keyword evidence="14" id="KW-1185">Reference proteome</keyword>
<keyword evidence="9" id="KW-0963">Cytoplasm</keyword>
<dbReference type="PROSITE" id="PS50926">
    <property type="entry name" value="TRAM"/>
    <property type="match status" value="1"/>
</dbReference>
<dbReference type="SFLD" id="SFLDF00273">
    <property type="entry name" value="(dimethylallyl)adenosine_tRNA"/>
    <property type="match status" value="1"/>
</dbReference>
<evidence type="ECO:0000256" key="7">
    <source>
        <dbReference type="ARBA" id="ARBA00023014"/>
    </source>
</evidence>
<dbReference type="InterPro" id="IPR007197">
    <property type="entry name" value="rSAM"/>
</dbReference>
<evidence type="ECO:0000256" key="1">
    <source>
        <dbReference type="ARBA" id="ARBA00003234"/>
    </source>
</evidence>
<dbReference type="GO" id="GO:0035597">
    <property type="term" value="F:tRNA-2-methylthio-N(6)-dimethylallyladenosine(37) synthase activity"/>
    <property type="evidence" value="ECO:0007669"/>
    <property type="project" value="UniProtKB-EC"/>
</dbReference>
<dbReference type="CDD" id="cd01335">
    <property type="entry name" value="Radical_SAM"/>
    <property type="match status" value="1"/>
</dbReference>
<evidence type="ECO:0000259" key="10">
    <source>
        <dbReference type="PROSITE" id="PS50926"/>
    </source>
</evidence>
<dbReference type="PANTHER" id="PTHR43020:SF2">
    <property type="entry name" value="MITOCHONDRIAL TRNA METHYLTHIOTRANSFERASE CDK5RAP1"/>
    <property type="match status" value="1"/>
</dbReference>
<dbReference type="SFLD" id="SFLDS00029">
    <property type="entry name" value="Radical_SAM"/>
    <property type="match status" value="1"/>
</dbReference>
<evidence type="ECO:0000256" key="4">
    <source>
        <dbReference type="ARBA" id="ARBA00022691"/>
    </source>
</evidence>
<feature type="binding site" evidence="9">
    <location>
        <position position="118"/>
    </location>
    <ligand>
        <name>[4Fe-4S] cluster</name>
        <dbReference type="ChEBI" id="CHEBI:49883"/>
        <label>1</label>
    </ligand>
</feature>
<organism evidence="13 14">
    <name type="scientific">Alkaliphilus hydrothermalis</name>
    <dbReference type="NCBI Taxonomy" id="1482730"/>
    <lineage>
        <taxon>Bacteria</taxon>
        <taxon>Bacillati</taxon>
        <taxon>Bacillota</taxon>
        <taxon>Clostridia</taxon>
        <taxon>Peptostreptococcales</taxon>
        <taxon>Natronincolaceae</taxon>
        <taxon>Alkaliphilus</taxon>
    </lineage>
</organism>
<dbReference type="PROSITE" id="PS01278">
    <property type="entry name" value="MTTASE_RADICAL"/>
    <property type="match status" value="1"/>
</dbReference>
<keyword evidence="9" id="KW-0819">tRNA processing</keyword>
<keyword evidence="4 9" id="KW-0949">S-adenosyl-L-methionine</keyword>
<feature type="binding site" evidence="9">
    <location>
        <position position="194"/>
    </location>
    <ligand>
        <name>[4Fe-4S] cluster</name>
        <dbReference type="ChEBI" id="CHEBI:49883"/>
        <label>2</label>
        <note>4Fe-4S-S-AdoMet</note>
    </ligand>
</feature>
<evidence type="ECO:0000313" key="13">
    <source>
        <dbReference type="EMBL" id="MBM7614121.1"/>
    </source>
</evidence>
<dbReference type="Gene3D" id="3.80.30.20">
    <property type="entry name" value="tm_1862 like domain"/>
    <property type="match status" value="1"/>
</dbReference>
<keyword evidence="5 9" id="KW-0479">Metal-binding</keyword>
<dbReference type="Pfam" id="PF01938">
    <property type="entry name" value="TRAM"/>
    <property type="match status" value="1"/>
</dbReference>
<keyword evidence="2 9" id="KW-0004">4Fe-4S</keyword>
<evidence type="ECO:0000256" key="9">
    <source>
        <dbReference type="HAMAP-Rule" id="MF_01864"/>
    </source>
</evidence>
<feature type="binding site" evidence="9">
    <location>
        <position position="198"/>
    </location>
    <ligand>
        <name>[4Fe-4S] cluster</name>
        <dbReference type="ChEBI" id="CHEBI:49883"/>
        <label>2</label>
        <note>4Fe-4S-S-AdoMet</note>
    </ligand>
</feature>
<dbReference type="SUPFAM" id="SSF102114">
    <property type="entry name" value="Radical SAM enzymes"/>
    <property type="match status" value="1"/>
</dbReference>
<feature type="domain" description="TRAM" evidence="10">
    <location>
        <begin position="413"/>
        <end position="476"/>
    </location>
</feature>
<accession>A0ABS2NMM1</accession>
<reference evidence="13 14" key="1">
    <citation type="submission" date="2021-01" db="EMBL/GenBank/DDBJ databases">
        <title>Genomic Encyclopedia of Type Strains, Phase IV (KMG-IV): sequencing the most valuable type-strain genomes for metagenomic binning, comparative biology and taxonomic classification.</title>
        <authorList>
            <person name="Goeker M."/>
        </authorList>
    </citation>
    <scope>NUCLEOTIDE SEQUENCE [LARGE SCALE GENOMIC DNA]</scope>
    <source>
        <strain evidence="13 14">DSM 25890</strain>
    </source>
</reference>
<evidence type="ECO:0000256" key="6">
    <source>
        <dbReference type="ARBA" id="ARBA00023004"/>
    </source>
</evidence>
<keyword evidence="7 9" id="KW-0411">Iron-sulfur</keyword>
<dbReference type="InterPro" id="IPR005839">
    <property type="entry name" value="Methylthiotransferase"/>
</dbReference>
<feature type="domain" description="MTTase N-terminal" evidence="11">
    <location>
        <begin position="39"/>
        <end position="157"/>
    </location>
</feature>
<dbReference type="SFLD" id="SFLDG01061">
    <property type="entry name" value="methylthiotransferase"/>
    <property type="match status" value="1"/>
</dbReference>
<dbReference type="Pfam" id="PF04055">
    <property type="entry name" value="Radical_SAM"/>
    <property type="match status" value="1"/>
</dbReference>
<protein>
    <recommendedName>
        <fullName evidence="8 9">tRNA-2-methylthio-N(6)-dimethylallyladenosine synthase</fullName>
        <ecNumber evidence="8 9">2.8.4.3</ecNumber>
    </recommendedName>
    <alternativeName>
        <fullName evidence="9">(Dimethylallyl)adenosine tRNA methylthiotransferase MiaB</fullName>
    </alternativeName>
    <alternativeName>
        <fullName evidence="9">tRNA-i(6)A37 methylthiotransferase</fullName>
    </alternativeName>
</protein>
<evidence type="ECO:0000259" key="12">
    <source>
        <dbReference type="PROSITE" id="PS51918"/>
    </source>
</evidence>
<dbReference type="PROSITE" id="PS51449">
    <property type="entry name" value="MTTASE_N"/>
    <property type="match status" value="1"/>
</dbReference>
<dbReference type="SFLD" id="SFLDG01082">
    <property type="entry name" value="B12-binding_domain_containing"/>
    <property type="match status" value="1"/>
</dbReference>
<dbReference type="RefSeq" id="WP_207755042.1">
    <property type="nucleotide sequence ID" value="NZ_JAFBEE010000002.1"/>
</dbReference>
<dbReference type="InterPro" id="IPR006463">
    <property type="entry name" value="MiaB_methiolase"/>
</dbReference>
<dbReference type="PROSITE" id="PS51918">
    <property type="entry name" value="RADICAL_SAM"/>
    <property type="match status" value="1"/>
</dbReference>
<dbReference type="HAMAP" id="MF_01864">
    <property type="entry name" value="tRNA_metthiotr_MiaB"/>
    <property type="match status" value="1"/>
</dbReference>
<dbReference type="InterPro" id="IPR020612">
    <property type="entry name" value="Methylthiotransferase_CS"/>
</dbReference>
<name>A0ABS2NMM1_9FIRM</name>
<dbReference type="InterPro" id="IPR006638">
    <property type="entry name" value="Elp3/MiaA/NifB-like_rSAM"/>
</dbReference>
<comment type="cofactor">
    <cofactor evidence="9">
        <name>[4Fe-4S] cluster</name>
        <dbReference type="ChEBI" id="CHEBI:49883"/>
    </cofactor>
    <text evidence="9">Binds 2 [4Fe-4S] clusters. One cluster is coordinated with 3 cysteines and an exchangeable S-adenosyl-L-methionine.</text>
</comment>
<dbReference type="InterPro" id="IPR038135">
    <property type="entry name" value="Methylthiotransferase_N_sf"/>
</dbReference>
<dbReference type="InterPro" id="IPR002792">
    <property type="entry name" value="TRAM_dom"/>
</dbReference>
<evidence type="ECO:0000313" key="14">
    <source>
        <dbReference type="Proteomes" id="UP001314796"/>
    </source>
</evidence>
<evidence type="ECO:0000256" key="2">
    <source>
        <dbReference type="ARBA" id="ARBA00022485"/>
    </source>
</evidence>
<dbReference type="NCBIfam" id="TIGR00089">
    <property type="entry name" value="MiaB/RimO family radical SAM methylthiotransferase"/>
    <property type="match status" value="1"/>
</dbReference>
<comment type="function">
    <text evidence="1 9">Catalyzes the methylthiolation of N6-(dimethylallyl)adenosine (i(6)A), leading to the formation of 2-methylthio-N6-(dimethylallyl)adenosine (ms(2)i(6)A) at position 37 in tRNAs that read codons beginning with uridine.</text>
</comment>
<sequence length="476" mass="54684">MKRENKYEVTSLDIQNQQEYIEAIKQLNQQDYARTKKEKKYIIVTYGCQMNEHDSEKLAGMLQNMGYIETTQKNQADLVIFNTCCVRENAELKVYGNIGALKNLKKKNEDMVIAVCGCMMQQPQVVQEIKRKYRHVDLVFGTHNLHKFPELLVNTKHTENMLVDVWEQEGEIVEGIPSIRKYGLKGFVNIMFGCNNFCTYCIVPYTRGRERSREVMDIVDEVADLVNNGTKEVTLLGQNVNSYGKTLENKVTFADLLRELNKIQGLKRIRFMTSHPKDLSDDLIDAIAECDKVCEHAHFPFQAGSNRILKEMNRVYTKEKYLESVEKLKAKVPNIALTTDIIVGFPGETEEDFEDTLDVVNKVRFDSAFTFLYSIRQGTPAAEMAEQIPEDVKHERFNRLVDRVNEICAEINESYQDQIVEVLVEGPSKTDPKKLMGRTRQNKLVNFVGDESLIGELVKLKIIEAKTFSLNGEVFI</sequence>
<dbReference type="InterPro" id="IPR013848">
    <property type="entry name" value="Methylthiotransferase_N"/>
</dbReference>
<feature type="domain" description="Radical SAM core" evidence="12">
    <location>
        <begin position="180"/>
        <end position="410"/>
    </location>
</feature>
<feature type="binding site" evidence="9">
    <location>
        <position position="48"/>
    </location>
    <ligand>
        <name>[4Fe-4S] cluster</name>
        <dbReference type="ChEBI" id="CHEBI:49883"/>
        <label>1</label>
    </ligand>
</feature>
<evidence type="ECO:0000256" key="5">
    <source>
        <dbReference type="ARBA" id="ARBA00022723"/>
    </source>
</evidence>